<keyword evidence="5" id="KW-0004">4Fe-4S</keyword>
<comment type="catalytic activity">
    <reaction evidence="1">
        <text>Hydrolyzes single-stranded DNA or mismatched double-stranded DNA and polynucleotides, releasing free uracil.</text>
        <dbReference type="EC" id="3.2.2.27"/>
    </reaction>
</comment>
<feature type="domain" description="Uracil-DNA glycosylase-like" evidence="12">
    <location>
        <begin position="102"/>
        <end position="248"/>
    </location>
</feature>
<dbReference type="Proteomes" id="UP000811899">
    <property type="component" value="Unassembled WGS sequence"/>
</dbReference>
<dbReference type="InterPro" id="IPR005273">
    <property type="entry name" value="Ura-DNA_glyco_family4"/>
</dbReference>
<dbReference type="GO" id="GO:0006281">
    <property type="term" value="P:DNA repair"/>
    <property type="evidence" value="ECO:0007669"/>
    <property type="project" value="UniProtKB-KW"/>
</dbReference>
<evidence type="ECO:0000256" key="2">
    <source>
        <dbReference type="ARBA" id="ARBA00006521"/>
    </source>
</evidence>
<evidence type="ECO:0000256" key="11">
    <source>
        <dbReference type="ARBA" id="ARBA00023204"/>
    </source>
</evidence>
<dbReference type="SMART" id="SM00987">
    <property type="entry name" value="UreE_C"/>
    <property type="match status" value="1"/>
</dbReference>
<dbReference type="InterPro" id="IPR051536">
    <property type="entry name" value="UDG_Type-4/5"/>
</dbReference>
<keyword evidence="9" id="KW-0408">Iron</keyword>
<dbReference type="InterPro" id="IPR005122">
    <property type="entry name" value="Uracil-DNA_glycosylase-like"/>
</dbReference>
<keyword evidence="14" id="KW-1185">Reference proteome</keyword>
<dbReference type="GO" id="GO:0004844">
    <property type="term" value="F:uracil DNA N-glycosylase activity"/>
    <property type="evidence" value="ECO:0007669"/>
    <property type="project" value="UniProtKB-EC"/>
</dbReference>
<organism evidence="13 14">
    <name type="scientific">Geoanaerobacter pelophilus</name>
    <dbReference type="NCBI Taxonomy" id="60036"/>
    <lineage>
        <taxon>Bacteria</taxon>
        <taxon>Pseudomonadati</taxon>
        <taxon>Thermodesulfobacteriota</taxon>
        <taxon>Desulfuromonadia</taxon>
        <taxon>Geobacterales</taxon>
        <taxon>Geobacteraceae</taxon>
        <taxon>Geoanaerobacter</taxon>
    </lineage>
</organism>
<evidence type="ECO:0000313" key="14">
    <source>
        <dbReference type="Proteomes" id="UP000811899"/>
    </source>
</evidence>
<dbReference type="EC" id="3.2.2.27" evidence="3"/>
<accession>A0AAW4KZ65</accession>
<dbReference type="CDD" id="cd10030">
    <property type="entry name" value="UDG-F4_TTUDGA_SPO1dp_like"/>
    <property type="match status" value="1"/>
</dbReference>
<evidence type="ECO:0000256" key="4">
    <source>
        <dbReference type="ARBA" id="ARBA00019403"/>
    </source>
</evidence>
<dbReference type="SUPFAM" id="SSF52141">
    <property type="entry name" value="Uracil-DNA glycosylase-like"/>
    <property type="match status" value="1"/>
</dbReference>
<evidence type="ECO:0000256" key="10">
    <source>
        <dbReference type="ARBA" id="ARBA00023014"/>
    </source>
</evidence>
<evidence type="ECO:0000259" key="12">
    <source>
        <dbReference type="SMART" id="SM00986"/>
    </source>
</evidence>
<reference evidence="13 14" key="1">
    <citation type="submission" date="2021-05" db="EMBL/GenBank/DDBJ databases">
        <title>The draft genome of Geobacter pelophilus DSM 12255.</title>
        <authorList>
            <person name="Xu Z."/>
            <person name="Masuda Y."/>
            <person name="Itoh H."/>
            <person name="Senoo K."/>
        </authorList>
    </citation>
    <scope>NUCLEOTIDE SEQUENCE [LARGE SCALE GENOMIC DNA]</scope>
    <source>
        <strain evidence="13 14">DSM 12255</strain>
    </source>
</reference>
<keyword evidence="11" id="KW-0234">DNA repair</keyword>
<protein>
    <recommendedName>
        <fullName evidence="4">Type-4 uracil-DNA glycosylase</fullName>
        <ecNumber evidence="3">3.2.2.27</ecNumber>
    </recommendedName>
</protein>
<sequence length="271" mass="28988">MSNTLIQNTANVKGAVAGVAEEAESVLASVKAYLADLSESGVDELPLTVSPLVSAAERDMLLGPPPDIIDGMAGAETLDMIRLDLGDCRRCQLGNTRTNLVFGVGNPNARLVFVGEGPGRDEDLQGEPFVGEAGKLLTKIIEAMGLTRSDVYICNVVKCRPPQNRDPLPSEIEACSSFMLRQVKAINPSAIVALGKFAAQTLLGVKTPISRLRGAFQDYHGIPLMPTFHPAALLRDPALKRDVWEDMKQVMKKIGMELPAQKTGAAGVEQP</sequence>
<evidence type="ECO:0000256" key="6">
    <source>
        <dbReference type="ARBA" id="ARBA00022723"/>
    </source>
</evidence>
<dbReference type="EMBL" id="JAHCVJ010000001">
    <property type="protein sequence ID" value="MBT0662835.1"/>
    <property type="molecule type" value="Genomic_DNA"/>
</dbReference>
<proteinExistence type="inferred from homology"/>
<name>A0AAW4KZ65_9BACT</name>
<evidence type="ECO:0000256" key="5">
    <source>
        <dbReference type="ARBA" id="ARBA00022485"/>
    </source>
</evidence>
<dbReference type="Pfam" id="PF03167">
    <property type="entry name" value="UDG"/>
    <property type="match status" value="1"/>
</dbReference>
<dbReference type="PANTHER" id="PTHR33693:SF1">
    <property type="entry name" value="TYPE-4 URACIL-DNA GLYCOSYLASE"/>
    <property type="match status" value="1"/>
</dbReference>
<dbReference type="NCBIfam" id="TIGR00758">
    <property type="entry name" value="UDG_fam4"/>
    <property type="match status" value="1"/>
</dbReference>
<dbReference type="RefSeq" id="WP_214169630.1">
    <property type="nucleotide sequence ID" value="NZ_JAHCVJ010000001.1"/>
</dbReference>
<comment type="caution">
    <text evidence="13">The sequence shown here is derived from an EMBL/GenBank/DDBJ whole genome shotgun (WGS) entry which is preliminary data.</text>
</comment>
<evidence type="ECO:0000256" key="1">
    <source>
        <dbReference type="ARBA" id="ARBA00001400"/>
    </source>
</evidence>
<dbReference type="Gene3D" id="3.40.470.10">
    <property type="entry name" value="Uracil-DNA glycosylase-like domain"/>
    <property type="match status" value="1"/>
</dbReference>
<keyword evidence="7" id="KW-0227">DNA damage</keyword>
<evidence type="ECO:0000256" key="9">
    <source>
        <dbReference type="ARBA" id="ARBA00023004"/>
    </source>
</evidence>
<evidence type="ECO:0000256" key="7">
    <source>
        <dbReference type="ARBA" id="ARBA00022763"/>
    </source>
</evidence>
<dbReference type="SMART" id="SM00986">
    <property type="entry name" value="UDG"/>
    <property type="match status" value="1"/>
</dbReference>
<dbReference type="InterPro" id="IPR036895">
    <property type="entry name" value="Uracil-DNA_glycosylase-like_sf"/>
</dbReference>
<keyword evidence="8" id="KW-0378">Hydrolase</keyword>
<dbReference type="GO" id="GO:0046872">
    <property type="term" value="F:metal ion binding"/>
    <property type="evidence" value="ECO:0007669"/>
    <property type="project" value="UniProtKB-KW"/>
</dbReference>
<evidence type="ECO:0000256" key="3">
    <source>
        <dbReference type="ARBA" id="ARBA00012030"/>
    </source>
</evidence>
<dbReference type="AlphaFoldDB" id="A0AAW4KZ65"/>
<keyword evidence="10" id="KW-0411">Iron-sulfur</keyword>
<evidence type="ECO:0000256" key="8">
    <source>
        <dbReference type="ARBA" id="ARBA00022801"/>
    </source>
</evidence>
<keyword evidence="6" id="KW-0479">Metal-binding</keyword>
<evidence type="ECO:0000313" key="13">
    <source>
        <dbReference type="EMBL" id="MBT0662835.1"/>
    </source>
</evidence>
<dbReference type="PANTHER" id="PTHR33693">
    <property type="entry name" value="TYPE-5 URACIL-DNA GLYCOSYLASE"/>
    <property type="match status" value="1"/>
</dbReference>
<gene>
    <name evidence="13" type="ORF">KI809_00850</name>
</gene>
<comment type="similarity">
    <text evidence="2">Belongs to the uracil-DNA glycosylase (UDG) superfamily. Type 4 (UDGa) family.</text>
</comment>
<dbReference type="GO" id="GO:0051539">
    <property type="term" value="F:4 iron, 4 sulfur cluster binding"/>
    <property type="evidence" value="ECO:0007669"/>
    <property type="project" value="UniProtKB-KW"/>
</dbReference>